<keyword evidence="3" id="KW-1185">Reference proteome</keyword>
<dbReference type="AlphaFoldDB" id="A0A2Z4IRM8"/>
<dbReference type="Proteomes" id="UP000249616">
    <property type="component" value="Chromosome"/>
</dbReference>
<evidence type="ECO:0000256" key="1">
    <source>
        <dbReference type="SAM" id="SignalP"/>
    </source>
</evidence>
<evidence type="ECO:0008006" key="4">
    <source>
        <dbReference type="Google" id="ProtNLM"/>
    </source>
</evidence>
<reference evidence="2 3" key="1">
    <citation type="journal article" date="2019" name="Int. J. Syst. Evol. Microbiol.">
        <title>Streptomyces cadmiisoli sp. nov., a novel actinomycete isolated from cadmium-contaminated soil.</title>
        <authorList>
            <person name="Li K."/>
            <person name="Tang X."/>
            <person name="Zhao J."/>
            <person name="Guo Y."/>
            <person name="Tang Y."/>
            <person name="Gao J."/>
        </authorList>
    </citation>
    <scope>NUCLEOTIDE SEQUENCE [LARGE SCALE GENOMIC DNA]</scope>
    <source>
        <strain evidence="2 3">ZFG47</strain>
    </source>
</reference>
<dbReference type="KEGG" id="scad:DN051_03260"/>
<feature type="chain" id="PRO_5016297038" description="Secreted protein" evidence="1">
    <location>
        <begin position="39"/>
        <end position="161"/>
    </location>
</feature>
<gene>
    <name evidence="2" type="ORF">DN051_03260</name>
</gene>
<proteinExistence type="predicted"/>
<evidence type="ECO:0000313" key="3">
    <source>
        <dbReference type="Proteomes" id="UP000249616"/>
    </source>
</evidence>
<name>A0A2Z4IRM8_9ACTN</name>
<protein>
    <recommendedName>
        <fullName evidence="4">Secreted protein</fullName>
    </recommendedName>
</protein>
<accession>A0A2Z4IRM8</accession>
<dbReference type="RefSeq" id="WP_112437924.1">
    <property type="nucleotide sequence ID" value="NZ_CP030073.1"/>
</dbReference>
<organism evidence="2 3">
    <name type="scientific">Streptomyces cadmiisoli</name>
    <dbReference type="NCBI Taxonomy" id="2184053"/>
    <lineage>
        <taxon>Bacteria</taxon>
        <taxon>Bacillati</taxon>
        <taxon>Actinomycetota</taxon>
        <taxon>Actinomycetes</taxon>
        <taxon>Kitasatosporales</taxon>
        <taxon>Streptomycetaceae</taxon>
        <taxon>Streptomyces</taxon>
        <taxon>Streptomyces aurantiacus group</taxon>
    </lineage>
</organism>
<sequence>MRSKTAPTTTAKGRTVPYLLTTLASAAALALVPSAAGAQTAGTVYGATYGDCYEAFGWYEWTADGSAGGYPKYDTDGSIEVIQLENCNSWIDKGILQYSGKKWQNGGWTTLGWRQPPGFVGGDGSGPGEIDYFVDFKDVRDIRFRVCNVHDGIVDGCSSVS</sequence>
<dbReference type="EMBL" id="CP030073">
    <property type="protein sequence ID" value="AWW35791.1"/>
    <property type="molecule type" value="Genomic_DNA"/>
</dbReference>
<keyword evidence="1" id="KW-0732">Signal</keyword>
<evidence type="ECO:0000313" key="2">
    <source>
        <dbReference type="EMBL" id="AWW35791.1"/>
    </source>
</evidence>
<feature type="signal peptide" evidence="1">
    <location>
        <begin position="1"/>
        <end position="38"/>
    </location>
</feature>